<feature type="transmembrane region" description="Helical" evidence="7">
    <location>
        <begin position="288"/>
        <end position="309"/>
    </location>
</feature>
<sequence length="315" mass="33851">MIRTILLRLLTAVPLFLAISVLVFVSAHLAPGDPISNALAGQVPQASIDALRHAYGLDRPLPQQYVVWLGHFLSGQWGASIIYKVPVASLLAPAFGNTLLLTAAAVVLCVVFGVAIGVFAGLRRGTRADAISMFVIQLGHNVPIFWLGLALVWLFSLKLHWLPSSGIADLRGDGGALDTLRHLLLPAFCAAVISMLILARLVRASVIEIERADYVRTFRSLGFARGTLLRRHVGRNLLAPVVNMTGLQIGYLLSGVILVENVFAWPGLGSQLYVAAAGRDYPLEQAGVMLVAACFVVANLVTDITLDLLNPRLRA</sequence>
<dbReference type="EMBL" id="QEOB01000010">
    <property type="protein sequence ID" value="PVX81697.1"/>
    <property type="molecule type" value="Genomic_DNA"/>
</dbReference>
<dbReference type="PANTHER" id="PTHR43163:SF6">
    <property type="entry name" value="DIPEPTIDE TRANSPORT SYSTEM PERMEASE PROTEIN DPPB-RELATED"/>
    <property type="match status" value="1"/>
</dbReference>
<dbReference type="InterPro" id="IPR035906">
    <property type="entry name" value="MetI-like_sf"/>
</dbReference>
<dbReference type="InterPro" id="IPR000515">
    <property type="entry name" value="MetI-like"/>
</dbReference>
<evidence type="ECO:0000256" key="4">
    <source>
        <dbReference type="ARBA" id="ARBA00022692"/>
    </source>
</evidence>
<keyword evidence="6 7" id="KW-0472">Membrane</keyword>
<evidence type="ECO:0000313" key="9">
    <source>
        <dbReference type="EMBL" id="PVX81697.1"/>
    </source>
</evidence>
<keyword evidence="3" id="KW-1003">Cell membrane</keyword>
<dbReference type="InterPro" id="IPR045621">
    <property type="entry name" value="BPD_transp_1_N"/>
</dbReference>
<feature type="transmembrane region" description="Helical" evidence="7">
    <location>
        <begin position="134"/>
        <end position="155"/>
    </location>
</feature>
<comment type="subcellular location">
    <subcellularLocation>
        <location evidence="1 7">Cell membrane</location>
        <topology evidence="1 7">Multi-pass membrane protein</topology>
    </subcellularLocation>
</comment>
<keyword evidence="10" id="KW-1185">Reference proteome</keyword>
<feature type="transmembrane region" description="Helical" evidence="7">
    <location>
        <begin position="99"/>
        <end position="122"/>
    </location>
</feature>
<dbReference type="Pfam" id="PF19300">
    <property type="entry name" value="BPD_transp_1_N"/>
    <property type="match status" value="1"/>
</dbReference>
<accession>A0ABX5KJ91</accession>
<dbReference type="Proteomes" id="UP000245712">
    <property type="component" value="Unassembled WGS sequence"/>
</dbReference>
<dbReference type="Gene3D" id="1.10.3720.10">
    <property type="entry name" value="MetI-like"/>
    <property type="match status" value="1"/>
</dbReference>
<evidence type="ECO:0000256" key="5">
    <source>
        <dbReference type="ARBA" id="ARBA00022989"/>
    </source>
</evidence>
<evidence type="ECO:0000256" key="6">
    <source>
        <dbReference type="ARBA" id="ARBA00023136"/>
    </source>
</evidence>
<feature type="domain" description="ABC transmembrane type-1" evidence="8">
    <location>
        <begin position="95"/>
        <end position="302"/>
    </location>
</feature>
<dbReference type="Pfam" id="PF00528">
    <property type="entry name" value="BPD_transp_1"/>
    <property type="match status" value="1"/>
</dbReference>
<evidence type="ECO:0000256" key="3">
    <source>
        <dbReference type="ARBA" id="ARBA00022475"/>
    </source>
</evidence>
<reference evidence="9 10" key="1">
    <citation type="submission" date="2018-05" db="EMBL/GenBank/DDBJ databases">
        <title>Genomic Encyclopedia of Type Strains, Phase IV (KMG-V): Genome sequencing to study the core and pangenomes of soil and plant-associated prokaryotes.</title>
        <authorList>
            <person name="Whitman W."/>
        </authorList>
    </citation>
    <scope>NUCLEOTIDE SEQUENCE [LARGE SCALE GENOMIC DNA]</scope>
    <source>
        <strain evidence="9 10">SCZa-39</strain>
    </source>
</reference>
<keyword evidence="2 7" id="KW-0813">Transport</keyword>
<organism evidence="9 10">
    <name type="scientific">Paraburkholderia unamae</name>
    <dbReference type="NCBI Taxonomy" id="219649"/>
    <lineage>
        <taxon>Bacteria</taxon>
        <taxon>Pseudomonadati</taxon>
        <taxon>Pseudomonadota</taxon>
        <taxon>Betaproteobacteria</taxon>
        <taxon>Burkholderiales</taxon>
        <taxon>Burkholderiaceae</taxon>
        <taxon>Paraburkholderia</taxon>
    </lineage>
</organism>
<protein>
    <submittedName>
        <fullName evidence="9">Peptide/nickel transport system permease protein</fullName>
    </submittedName>
</protein>
<dbReference type="CDD" id="cd06261">
    <property type="entry name" value="TM_PBP2"/>
    <property type="match status" value="1"/>
</dbReference>
<keyword evidence="4 7" id="KW-0812">Transmembrane</keyword>
<dbReference type="RefSeq" id="WP_116612000.1">
    <property type="nucleotide sequence ID" value="NZ_CAJZAT010000186.1"/>
</dbReference>
<name>A0ABX5KJ91_9BURK</name>
<feature type="transmembrane region" description="Helical" evidence="7">
    <location>
        <begin position="237"/>
        <end position="259"/>
    </location>
</feature>
<evidence type="ECO:0000256" key="1">
    <source>
        <dbReference type="ARBA" id="ARBA00004651"/>
    </source>
</evidence>
<feature type="transmembrane region" description="Helical" evidence="7">
    <location>
        <begin position="183"/>
        <end position="202"/>
    </location>
</feature>
<evidence type="ECO:0000313" key="10">
    <source>
        <dbReference type="Proteomes" id="UP000245712"/>
    </source>
</evidence>
<proteinExistence type="inferred from homology"/>
<evidence type="ECO:0000256" key="7">
    <source>
        <dbReference type="RuleBase" id="RU363032"/>
    </source>
</evidence>
<evidence type="ECO:0000256" key="2">
    <source>
        <dbReference type="ARBA" id="ARBA00022448"/>
    </source>
</evidence>
<gene>
    <name evidence="9" type="ORF">C7402_110101</name>
</gene>
<evidence type="ECO:0000259" key="8">
    <source>
        <dbReference type="PROSITE" id="PS50928"/>
    </source>
</evidence>
<comment type="caution">
    <text evidence="9">The sequence shown here is derived from an EMBL/GenBank/DDBJ whole genome shotgun (WGS) entry which is preliminary data.</text>
</comment>
<comment type="similarity">
    <text evidence="7">Belongs to the binding-protein-dependent transport system permease family.</text>
</comment>
<dbReference type="PANTHER" id="PTHR43163">
    <property type="entry name" value="DIPEPTIDE TRANSPORT SYSTEM PERMEASE PROTEIN DPPB-RELATED"/>
    <property type="match status" value="1"/>
</dbReference>
<dbReference type="PROSITE" id="PS50928">
    <property type="entry name" value="ABC_TM1"/>
    <property type="match status" value="1"/>
</dbReference>
<dbReference type="SUPFAM" id="SSF161098">
    <property type="entry name" value="MetI-like"/>
    <property type="match status" value="1"/>
</dbReference>
<keyword evidence="5 7" id="KW-1133">Transmembrane helix</keyword>